<sequence>MPQLSPMSWVLVVSLVLVCLTFFMTVTWWWVTTKYSIKHPSKKKYAKHSKKIIFKWSKEWKDGL</sequence>
<keyword evidence="2" id="KW-0496">Mitochondrion</keyword>
<reference evidence="2" key="1">
    <citation type="journal article" date="2011" name="Mol. Biol. Evol.">
        <title>Novel protein genes in animal mtDNA: a new sex determination system in freshwater mussels (Bivalvia: Unionoida)?</title>
        <authorList>
            <person name="Breton S."/>
            <person name="Stewart D.T."/>
            <person name="Shepardson S."/>
            <person name="Trdan R.J."/>
            <person name="Bogan A.E."/>
            <person name="Chapman E.G."/>
            <person name="Ruminas A.J."/>
            <person name="Piontkivska H."/>
            <person name="Hoeh W.R."/>
        </authorList>
    </citation>
    <scope>NUCLEOTIDE SEQUENCE</scope>
    <source>
        <strain evidence="2">18HRH6-88</strain>
    </source>
</reference>
<keyword evidence="1" id="KW-0472">Membrane</keyword>
<keyword evidence="1" id="KW-0812">Transmembrane</keyword>
<dbReference type="EMBL" id="HM856636">
    <property type="protein sequence ID" value="ADL62604.1"/>
    <property type="molecule type" value="Genomic_DNA"/>
</dbReference>
<feature type="transmembrane region" description="Helical" evidence="1">
    <location>
        <begin position="6"/>
        <end position="31"/>
    </location>
</feature>
<evidence type="ECO:0000313" key="2">
    <source>
        <dbReference type="EMBL" id="ADL62604.1"/>
    </source>
</evidence>
<organism evidence="2">
    <name type="scientific">Utterbackia peninsularis</name>
    <name type="common">peninsular floater</name>
    <dbReference type="NCBI Taxonomy" id="872316"/>
    <lineage>
        <taxon>Eukaryota</taxon>
        <taxon>Metazoa</taxon>
        <taxon>Spiralia</taxon>
        <taxon>Lophotrochozoa</taxon>
        <taxon>Mollusca</taxon>
        <taxon>Bivalvia</taxon>
        <taxon>Autobranchia</taxon>
        <taxon>Heteroconchia</taxon>
        <taxon>Palaeoheterodonta</taxon>
        <taxon>Unionida</taxon>
        <taxon>Unionoidea</taxon>
        <taxon>Unionidae</taxon>
        <taxon>Anodontinae</taxon>
        <taxon>Utterbackia</taxon>
    </lineage>
</organism>
<evidence type="ECO:0000256" key="1">
    <source>
        <dbReference type="SAM" id="Phobius"/>
    </source>
</evidence>
<dbReference type="AlphaFoldDB" id="F4ZG95"/>
<geneLocation type="mitochondrion" evidence="2"/>
<keyword evidence="1" id="KW-1133">Transmembrane helix</keyword>
<proteinExistence type="predicted"/>
<protein>
    <submittedName>
        <fullName evidence="2">ATP synthase F0 subunit 8</fullName>
    </submittedName>
</protein>
<name>F4ZG95_9BIVA</name>
<gene>
    <name evidence="2" type="primary">ATP8</name>
</gene>
<accession>F4ZG95</accession>